<dbReference type="KEGG" id="dpte:113788438"/>
<dbReference type="AlphaFoldDB" id="A0A6P6XL59"/>
<sequence>MINFKHYNQRRSTSTSLCNTNVYRFKSTMFGDYKLMSLSMTMIITVIIIIITSLQVMAIPKNHHLPLQNFDLPISKCNKTHADQIVRWLYFFDDPDRIAPDNADAFEQFCNQTNQKELYVKEYARRCLAKFPRQVTSLLMFGIIRKNRQFCSKTRLRKEMIHAAHCLNTIKRKGSKCFSRSIQDFLIIKHMPISGRVGKTCCVYYQLEECLVQQAIETPQSCSSEDAQMIENLIEGYTGQVVSSICQNYPKSHDSCSKLLQKKEMNKLKKLISNEMTKTYSILPPLIDILDSIPP</sequence>
<feature type="transmembrane region" description="Helical" evidence="1">
    <location>
        <begin position="35"/>
        <end position="58"/>
    </location>
</feature>
<dbReference type="Proteomes" id="UP000515146">
    <property type="component" value="Unplaced"/>
</dbReference>
<dbReference type="PANTHER" id="PTHR33964:SF1">
    <property type="entry name" value="RE45066P"/>
    <property type="match status" value="1"/>
</dbReference>
<dbReference type="InParanoid" id="A0A6P6XL59"/>
<dbReference type="PANTHER" id="PTHR33964">
    <property type="entry name" value="RE45066P-RELATED"/>
    <property type="match status" value="1"/>
</dbReference>
<dbReference type="RefSeq" id="XP_027193691.1">
    <property type="nucleotide sequence ID" value="XM_027337890.1"/>
</dbReference>
<organism evidence="2 3">
    <name type="scientific">Dermatophagoides pteronyssinus</name>
    <name type="common">European house dust mite</name>
    <dbReference type="NCBI Taxonomy" id="6956"/>
    <lineage>
        <taxon>Eukaryota</taxon>
        <taxon>Metazoa</taxon>
        <taxon>Ecdysozoa</taxon>
        <taxon>Arthropoda</taxon>
        <taxon>Chelicerata</taxon>
        <taxon>Arachnida</taxon>
        <taxon>Acari</taxon>
        <taxon>Acariformes</taxon>
        <taxon>Sarcoptiformes</taxon>
        <taxon>Astigmata</taxon>
        <taxon>Psoroptidia</taxon>
        <taxon>Analgoidea</taxon>
        <taxon>Pyroglyphidae</taxon>
        <taxon>Dermatophagoidinae</taxon>
        <taxon>Dermatophagoides</taxon>
    </lineage>
</organism>
<keyword evidence="2" id="KW-1185">Reference proteome</keyword>
<name>A0A6P6XL59_DERPT</name>
<keyword evidence="1" id="KW-1133">Transmembrane helix</keyword>
<evidence type="ECO:0000313" key="3">
    <source>
        <dbReference type="RefSeq" id="XP_027193691.1"/>
    </source>
</evidence>
<dbReference type="OrthoDB" id="10051804at2759"/>
<keyword evidence="1" id="KW-0812">Transmembrane</keyword>
<accession>A0A6P6XL59</accession>
<gene>
    <name evidence="3" type="primary">LOC113788438</name>
</gene>
<reference evidence="3" key="1">
    <citation type="submission" date="2025-08" db="UniProtKB">
        <authorList>
            <consortium name="RefSeq"/>
        </authorList>
    </citation>
    <scope>IDENTIFICATION</scope>
    <source>
        <strain evidence="3">Airmid</strain>
    </source>
</reference>
<dbReference type="OMA" id="YYQLEEC"/>
<protein>
    <submittedName>
        <fullName evidence="3">Uncharacterized protein LOC113788438</fullName>
    </submittedName>
</protein>
<evidence type="ECO:0000256" key="1">
    <source>
        <dbReference type="SAM" id="Phobius"/>
    </source>
</evidence>
<evidence type="ECO:0000313" key="2">
    <source>
        <dbReference type="Proteomes" id="UP000515146"/>
    </source>
</evidence>
<proteinExistence type="predicted"/>
<keyword evidence="1" id="KW-0472">Membrane</keyword>